<dbReference type="GO" id="GO:0140359">
    <property type="term" value="F:ABC-type transporter activity"/>
    <property type="evidence" value="ECO:0007669"/>
    <property type="project" value="InterPro"/>
</dbReference>
<dbReference type="PANTHER" id="PTHR19229:SF154">
    <property type="entry name" value="ABC TRANSPORTER A FAMILY MEMBER 3-RELATED"/>
    <property type="match status" value="1"/>
</dbReference>
<comment type="similarity">
    <text evidence="1">Belongs to the ABC transporter superfamily. ABCA family. CPR flippase (TC 3.A.1.211) subfamily.</text>
</comment>
<dbReference type="GO" id="GO:0016887">
    <property type="term" value="F:ATP hydrolysis activity"/>
    <property type="evidence" value="ECO:0007669"/>
    <property type="project" value="InterPro"/>
</dbReference>
<evidence type="ECO:0000313" key="4">
    <source>
        <dbReference type="Proteomes" id="UP001485043"/>
    </source>
</evidence>
<dbReference type="GO" id="GO:0016020">
    <property type="term" value="C:membrane"/>
    <property type="evidence" value="ECO:0007669"/>
    <property type="project" value="InterPro"/>
</dbReference>
<dbReference type="GO" id="GO:0005524">
    <property type="term" value="F:ATP binding"/>
    <property type="evidence" value="ECO:0007669"/>
    <property type="project" value="InterPro"/>
</dbReference>
<dbReference type="EMBL" id="JALJOV010000505">
    <property type="protein sequence ID" value="KAK9863179.1"/>
    <property type="molecule type" value="Genomic_DNA"/>
</dbReference>
<organism evidence="3 4">
    <name type="scientific">Apatococcus fuscideae</name>
    <dbReference type="NCBI Taxonomy" id="2026836"/>
    <lineage>
        <taxon>Eukaryota</taxon>
        <taxon>Viridiplantae</taxon>
        <taxon>Chlorophyta</taxon>
        <taxon>core chlorophytes</taxon>
        <taxon>Trebouxiophyceae</taxon>
        <taxon>Chlorellales</taxon>
        <taxon>Chlorellaceae</taxon>
        <taxon>Apatococcus</taxon>
    </lineage>
</organism>
<accession>A0AAW1T110</accession>
<gene>
    <name evidence="3" type="ORF">WJX84_001351</name>
</gene>
<dbReference type="InterPro" id="IPR027417">
    <property type="entry name" value="P-loop_NTPase"/>
</dbReference>
<evidence type="ECO:0000259" key="2">
    <source>
        <dbReference type="Pfam" id="PF00005"/>
    </source>
</evidence>
<reference evidence="3 4" key="1">
    <citation type="journal article" date="2024" name="Nat. Commun.">
        <title>Phylogenomics reveals the evolutionary origins of lichenization in chlorophyte algae.</title>
        <authorList>
            <person name="Puginier C."/>
            <person name="Libourel C."/>
            <person name="Otte J."/>
            <person name="Skaloud P."/>
            <person name="Haon M."/>
            <person name="Grisel S."/>
            <person name="Petersen M."/>
            <person name="Berrin J.G."/>
            <person name="Delaux P.M."/>
            <person name="Dal Grande F."/>
            <person name="Keller J."/>
        </authorList>
    </citation>
    <scope>NUCLEOTIDE SEQUENCE [LARGE SCALE GENOMIC DNA]</scope>
    <source>
        <strain evidence="3 4">SAG 2523</strain>
    </source>
</reference>
<evidence type="ECO:0000256" key="1">
    <source>
        <dbReference type="ARBA" id="ARBA00008526"/>
    </source>
</evidence>
<keyword evidence="4" id="KW-1185">Reference proteome</keyword>
<dbReference type="Pfam" id="PF00005">
    <property type="entry name" value="ABC_tran"/>
    <property type="match status" value="1"/>
</dbReference>
<dbReference type="Gene3D" id="3.40.50.300">
    <property type="entry name" value="P-loop containing nucleotide triphosphate hydrolases"/>
    <property type="match status" value="1"/>
</dbReference>
<sequence>MVVILAGLPGEMTKPSLNLGHCREQPQADSSDGLVTSAILLVGLRKEFVGGWPRKRQVAVHNLSLAISRGECFGLLGPNGAGKTTTIRMLEGFAPISSGVAQIEGHSLQDDMTTIYKTLGTCPQENLLWGSLTGREHLLYYARLRGLQGQALEAAVTEGLQSVNLLADGAANKLTSSYSGGMKRRLSVAVALVGDPK</sequence>
<feature type="domain" description="ABC transporter" evidence="2">
    <location>
        <begin position="60"/>
        <end position="197"/>
    </location>
</feature>
<protein>
    <recommendedName>
        <fullName evidence="2">ABC transporter domain-containing protein</fullName>
    </recommendedName>
</protein>
<evidence type="ECO:0000313" key="3">
    <source>
        <dbReference type="EMBL" id="KAK9863179.1"/>
    </source>
</evidence>
<feature type="non-terminal residue" evidence="3">
    <location>
        <position position="197"/>
    </location>
</feature>
<comment type="caution">
    <text evidence="3">The sequence shown here is derived from an EMBL/GenBank/DDBJ whole genome shotgun (WGS) entry which is preliminary data.</text>
</comment>
<dbReference type="GO" id="GO:0005319">
    <property type="term" value="F:lipid transporter activity"/>
    <property type="evidence" value="ECO:0007669"/>
    <property type="project" value="TreeGrafter"/>
</dbReference>
<proteinExistence type="inferred from homology"/>
<dbReference type="SUPFAM" id="SSF52540">
    <property type="entry name" value="P-loop containing nucleoside triphosphate hydrolases"/>
    <property type="match status" value="1"/>
</dbReference>
<dbReference type="Proteomes" id="UP001485043">
    <property type="component" value="Unassembled WGS sequence"/>
</dbReference>
<dbReference type="AlphaFoldDB" id="A0AAW1T110"/>
<name>A0AAW1T110_9CHLO</name>
<dbReference type="PANTHER" id="PTHR19229">
    <property type="entry name" value="ATP-BINDING CASSETTE TRANSPORTER SUBFAMILY A ABCA"/>
    <property type="match status" value="1"/>
</dbReference>
<dbReference type="InterPro" id="IPR026082">
    <property type="entry name" value="ABCA"/>
</dbReference>
<dbReference type="InterPro" id="IPR003439">
    <property type="entry name" value="ABC_transporter-like_ATP-bd"/>
</dbReference>